<reference evidence="2 3" key="1">
    <citation type="submission" date="2019-11" db="EMBL/GenBank/DDBJ databases">
        <title>Draft genome of Amycolatopsis RM579.</title>
        <authorList>
            <person name="Duangmal K."/>
            <person name="Mingma R."/>
        </authorList>
    </citation>
    <scope>NUCLEOTIDE SEQUENCE [LARGE SCALE GENOMIC DNA]</scope>
    <source>
        <strain evidence="2 3">RM579</strain>
    </source>
</reference>
<dbReference type="Gene3D" id="3.30.200.20">
    <property type="entry name" value="Phosphorylase Kinase, domain 1"/>
    <property type="match status" value="1"/>
</dbReference>
<organism evidence="2 3">
    <name type="scientific">Amycolatopsis pithecellobii</name>
    <dbReference type="NCBI Taxonomy" id="664692"/>
    <lineage>
        <taxon>Bacteria</taxon>
        <taxon>Bacillati</taxon>
        <taxon>Actinomycetota</taxon>
        <taxon>Actinomycetes</taxon>
        <taxon>Pseudonocardiales</taxon>
        <taxon>Pseudonocardiaceae</taxon>
        <taxon>Amycolatopsis</taxon>
    </lineage>
</organism>
<dbReference type="SUPFAM" id="SSF56112">
    <property type="entry name" value="Protein kinase-like (PK-like)"/>
    <property type="match status" value="1"/>
</dbReference>
<dbReference type="InterPro" id="IPR002575">
    <property type="entry name" value="Aminoglycoside_PTrfase"/>
</dbReference>
<dbReference type="GO" id="GO:0016740">
    <property type="term" value="F:transferase activity"/>
    <property type="evidence" value="ECO:0007669"/>
    <property type="project" value="UniProtKB-KW"/>
</dbReference>
<dbReference type="InterPro" id="IPR011009">
    <property type="entry name" value="Kinase-like_dom_sf"/>
</dbReference>
<dbReference type="InterPro" id="IPR052898">
    <property type="entry name" value="ACAD10-like"/>
</dbReference>
<gene>
    <name evidence="2" type="ORF">GKO32_03695</name>
</gene>
<keyword evidence="3" id="KW-1185">Reference proteome</keyword>
<dbReference type="EMBL" id="WMBA01000003">
    <property type="protein sequence ID" value="MTD53083.1"/>
    <property type="molecule type" value="Genomic_DNA"/>
</dbReference>
<dbReference type="AlphaFoldDB" id="A0A6N7YW35"/>
<dbReference type="CDD" id="cd05154">
    <property type="entry name" value="ACAD10_11_N-like"/>
    <property type="match status" value="1"/>
</dbReference>
<name>A0A6N7YW35_9PSEU</name>
<dbReference type="PANTHER" id="PTHR47829">
    <property type="entry name" value="HYDROLASE, PUTATIVE (AFU_ORTHOLOGUE AFUA_1G12880)-RELATED"/>
    <property type="match status" value="1"/>
</dbReference>
<keyword evidence="2" id="KW-0808">Transferase</keyword>
<protein>
    <submittedName>
        <fullName evidence="2">Phosphotransferase</fullName>
    </submittedName>
</protein>
<evidence type="ECO:0000259" key="1">
    <source>
        <dbReference type="Pfam" id="PF01636"/>
    </source>
</evidence>
<dbReference type="Proteomes" id="UP000440096">
    <property type="component" value="Unassembled WGS sequence"/>
</dbReference>
<dbReference type="OrthoDB" id="3806873at2"/>
<dbReference type="Gene3D" id="3.90.1200.10">
    <property type="match status" value="1"/>
</dbReference>
<feature type="domain" description="Aminoglycoside phosphotransferase" evidence="1">
    <location>
        <begin position="29"/>
        <end position="267"/>
    </location>
</feature>
<evidence type="ECO:0000313" key="3">
    <source>
        <dbReference type="Proteomes" id="UP000440096"/>
    </source>
</evidence>
<dbReference type="InterPro" id="IPR041726">
    <property type="entry name" value="ACAD10_11_N"/>
</dbReference>
<dbReference type="PANTHER" id="PTHR47829:SF1">
    <property type="entry name" value="HAD FAMILY PHOSPHATASE"/>
    <property type="match status" value="1"/>
</dbReference>
<comment type="caution">
    <text evidence="2">The sequence shown here is derived from an EMBL/GenBank/DDBJ whole genome shotgun (WGS) entry which is preliminary data.</text>
</comment>
<evidence type="ECO:0000313" key="2">
    <source>
        <dbReference type="EMBL" id="MTD53083.1"/>
    </source>
</evidence>
<proteinExistence type="predicted"/>
<dbReference type="RefSeq" id="WP_154755324.1">
    <property type="nucleotide sequence ID" value="NZ_WMBA01000003.1"/>
</dbReference>
<accession>A0A6N7YW35</accession>
<sequence length="345" mass="37511">MSGRQAINPDALSRYLAGACPGLLGDRLDITKFGGGQSNPTYLVDTGAQRFVLRRRPSGAVVSSAHAVEREARVMRSLGETGFPVPAILHECPDPGVIGSPFILMTYLDGRVFWDPTLPGEPAETREEIYFALVDALADIHTTDIDAAGLGDFGPHTDYFERQISRWSRQLEAGDVPLPGADRLKSWLTESKPADELVTLVHGDFRLDNVIFSPDTPGVLGVIDWELATLGNPLADLSYFLLSWIIPAGVAGTPALARADLAELGIPTRETVAERYFARTGYDRPDEFAFYYAYNLYRVAAILHGIAHRSRSGTASNTNAAEIGRLATPAIQLALDIAENTRASW</sequence>
<dbReference type="Pfam" id="PF01636">
    <property type="entry name" value="APH"/>
    <property type="match status" value="1"/>
</dbReference>